<dbReference type="EMBL" id="LXEW01000048">
    <property type="protein sequence ID" value="OAT48028.1"/>
    <property type="molecule type" value="Genomic_DNA"/>
</dbReference>
<comment type="caution">
    <text evidence="2">The sequence shown here is derived from an EMBL/GenBank/DDBJ whole genome shotgun (WGS) entry which is preliminary data.</text>
</comment>
<evidence type="ECO:0000313" key="2">
    <source>
        <dbReference type="EMBL" id="OAT48028.1"/>
    </source>
</evidence>
<proteinExistence type="predicted"/>
<reference evidence="2 3" key="1">
    <citation type="submission" date="2016-04" db="EMBL/GenBank/DDBJ databases">
        <title>ATOL: Assembling a taxonomically balanced genome-scale reconstruction of the evolutionary history of the Enterobacteriaceae.</title>
        <authorList>
            <person name="Plunkett G.III."/>
            <person name="Neeno-Eckwall E.C."/>
            <person name="Glasner J.D."/>
            <person name="Perna N.T."/>
        </authorList>
    </citation>
    <scope>NUCLEOTIDE SEQUENCE [LARGE SCALE GENOMIC DNA]</scope>
    <source>
        <strain evidence="2 3">ATCC 35613</strain>
    </source>
</reference>
<evidence type="ECO:0000256" key="1">
    <source>
        <dbReference type="SAM" id="SignalP"/>
    </source>
</evidence>
<dbReference type="Proteomes" id="UP000078224">
    <property type="component" value="Unassembled WGS sequence"/>
</dbReference>
<organism evidence="2 3">
    <name type="scientific">Providencia heimbachae ATCC 35613</name>
    <dbReference type="NCBI Taxonomy" id="1354272"/>
    <lineage>
        <taxon>Bacteria</taxon>
        <taxon>Pseudomonadati</taxon>
        <taxon>Pseudomonadota</taxon>
        <taxon>Gammaproteobacteria</taxon>
        <taxon>Enterobacterales</taxon>
        <taxon>Morganellaceae</taxon>
        <taxon>Providencia</taxon>
    </lineage>
</organism>
<dbReference type="OrthoDB" id="6688707at2"/>
<sequence length="157" mass="17192">MKILSYLALTATLLSAVPTAYAVPNIWGSGYGMGVFEYIITDSQDTQLNISCTSNPDDTQVLQHSVLVTLPDGRILSSHDENTQITLVTGDEQYGIPPSLGWRNGDNAWISFIDAVRKATPFEVWINNKKVARFTPSASNIHKVLADMSVCTTLTED</sequence>
<keyword evidence="3" id="KW-1185">Reference proteome</keyword>
<dbReference type="AlphaFoldDB" id="A0A1B7JJD6"/>
<keyword evidence="1" id="KW-0732">Signal</keyword>
<feature type="signal peptide" evidence="1">
    <location>
        <begin position="1"/>
        <end position="22"/>
    </location>
</feature>
<accession>A0A1B7JJD6</accession>
<dbReference type="PATRIC" id="fig|1354272.4.peg.3538"/>
<evidence type="ECO:0000313" key="3">
    <source>
        <dbReference type="Proteomes" id="UP000078224"/>
    </source>
</evidence>
<protein>
    <submittedName>
        <fullName evidence="2">Uncharacterized protein</fullName>
    </submittedName>
</protein>
<feature type="chain" id="PRO_5008595228" evidence="1">
    <location>
        <begin position="23"/>
        <end position="157"/>
    </location>
</feature>
<name>A0A1B7JJD6_9GAMM</name>
<gene>
    <name evidence="2" type="ORF">M998_3454</name>
</gene>